<proteinExistence type="predicted"/>
<accession>A0ABX1EB63</accession>
<dbReference type="Pfam" id="PF03473">
    <property type="entry name" value="MOSC"/>
    <property type="match status" value="1"/>
</dbReference>
<name>A0ABX1EB63_9PROT</name>
<dbReference type="PROSITE" id="PS51340">
    <property type="entry name" value="MOSC"/>
    <property type="match status" value="1"/>
</dbReference>
<keyword evidence="3" id="KW-1185">Reference proteome</keyword>
<protein>
    <submittedName>
        <fullName evidence="2">MOSC domain-containing protein</fullName>
    </submittedName>
</protein>
<organism evidence="2 3">
    <name type="scientific">Falsiroseomonas selenitidurans</name>
    <dbReference type="NCBI Taxonomy" id="2716335"/>
    <lineage>
        <taxon>Bacteria</taxon>
        <taxon>Pseudomonadati</taxon>
        <taxon>Pseudomonadota</taxon>
        <taxon>Alphaproteobacteria</taxon>
        <taxon>Acetobacterales</taxon>
        <taxon>Roseomonadaceae</taxon>
        <taxon>Falsiroseomonas</taxon>
    </lineage>
</organism>
<evidence type="ECO:0000313" key="2">
    <source>
        <dbReference type="EMBL" id="NKC34173.1"/>
    </source>
</evidence>
<sequence>MAGEALAEAELRWAGLAGDRQYAFLRQGNHGRFPWLTGRDLSDLVRWQPRFADPADPRGAAVSVTAPDGATYDLRDAALAARLSAESGQDSRLIQVGRGVFDAMPVSLATTASLARLQAAHGAALDPRRFRINLLIDSDVPESEWAGRRLGFGAAAALLVNDPIPRCAMVTLCPDTARRDAGVLRTVAQLFDNHLGHYAVAALLGPIRPGDAVRLLD</sequence>
<evidence type="ECO:0000313" key="3">
    <source>
        <dbReference type="Proteomes" id="UP000787635"/>
    </source>
</evidence>
<dbReference type="InterPro" id="IPR011037">
    <property type="entry name" value="Pyrv_Knase-like_insert_dom_sf"/>
</dbReference>
<dbReference type="Gene3D" id="2.40.33.20">
    <property type="entry name" value="PK beta-barrel domain-like"/>
    <property type="match status" value="1"/>
</dbReference>
<gene>
    <name evidence="2" type="ORF">HEQ75_25170</name>
</gene>
<dbReference type="EMBL" id="JAAVNE010000069">
    <property type="protein sequence ID" value="NKC34173.1"/>
    <property type="molecule type" value="Genomic_DNA"/>
</dbReference>
<dbReference type="SUPFAM" id="SSF50800">
    <property type="entry name" value="PK beta-barrel domain-like"/>
    <property type="match status" value="1"/>
</dbReference>
<dbReference type="Proteomes" id="UP000787635">
    <property type="component" value="Unassembled WGS sequence"/>
</dbReference>
<reference evidence="2 3" key="1">
    <citation type="submission" date="2020-03" db="EMBL/GenBank/DDBJ databases">
        <title>Roseomonas selenitidurans sp. nov. isolated from urban soil.</title>
        <authorList>
            <person name="Liu H."/>
        </authorList>
    </citation>
    <scope>NUCLEOTIDE SEQUENCE [LARGE SCALE GENOMIC DNA]</scope>
    <source>
        <strain evidence="2 3">BU-1</strain>
    </source>
</reference>
<evidence type="ECO:0000259" key="1">
    <source>
        <dbReference type="PROSITE" id="PS51340"/>
    </source>
</evidence>
<feature type="domain" description="MOSC" evidence="1">
    <location>
        <begin position="76"/>
        <end position="216"/>
    </location>
</feature>
<comment type="caution">
    <text evidence="2">The sequence shown here is derived from an EMBL/GenBank/DDBJ whole genome shotgun (WGS) entry which is preliminary data.</text>
</comment>
<dbReference type="InterPro" id="IPR005302">
    <property type="entry name" value="MoCF_Sase_C"/>
</dbReference>